<proteinExistence type="predicted"/>
<protein>
    <submittedName>
        <fullName evidence="2">Uncharacterized protein</fullName>
    </submittedName>
</protein>
<reference evidence="2" key="1">
    <citation type="submission" date="2021-03" db="EMBL/GenBank/DDBJ databases">
        <title>Draft genome sequence of rust myrtle Austropuccinia psidii MF-1, a brazilian biotype.</title>
        <authorList>
            <person name="Quecine M.C."/>
            <person name="Pachon D.M.R."/>
            <person name="Bonatelli M.L."/>
            <person name="Correr F.H."/>
            <person name="Franceschini L.M."/>
            <person name="Leite T.F."/>
            <person name="Margarido G.R.A."/>
            <person name="Almeida C.A."/>
            <person name="Ferrarezi J.A."/>
            <person name="Labate C.A."/>
        </authorList>
    </citation>
    <scope>NUCLEOTIDE SEQUENCE</scope>
    <source>
        <strain evidence="2">MF-1</strain>
    </source>
</reference>
<keyword evidence="3" id="KW-1185">Reference proteome</keyword>
<feature type="region of interest" description="Disordered" evidence="1">
    <location>
        <begin position="1"/>
        <end position="69"/>
    </location>
</feature>
<evidence type="ECO:0000313" key="3">
    <source>
        <dbReference type="Proteomes" id="UP000765509"/>
    </source>
</evidence>
<accession>A0A9Q3H1C6</accession>
<dbReference type="EMBL" id="AVOT02009096">
    <property type="protein sequence ID" value="MBW0487362.1"/>
    <property type="molecule type" value="Genomic_DNA"/>
</dbReference>
<comment type="caution">
    <text evidence="2">The sequence shown here is derived from an EMBL/GenBank/DDBJ whole genome shotgun (WGS) entry which is preliminary data.</text>
</comment>
<dbReference type="AlphaFoldDB" id="A0A9Q3H1C6"/>
<sequence length="69" mass="7476">MKIVRYRGRDAKLRPKRRRGSESISKVTRVGCLNVSNPTEPTGDEAGETRDQIGVCTAGPAESTDGNTE</sequence>
<evidence type="ECO:0000256" key="1">
    <source>
        <dbReference type="SAM" id="MobiDB-lite"/>
    </source>
</evidence>
<organism evidence="2 3">
    <name type="scientific">Austropuccinia psidii MF-1</name>
    <dbReference type="NCBI Taxonomy" id="1389203"/>
    <lineage>
        <taxon>Eukaryota</taxon>
        <taxon>Fungi</taxon>
        <taxon>Dikarya</taxon>
        <taxon>Basidiomycota</taxon>
        <taxon>Pucciniomycotina</taxon>
        <taxon>Pucciniomycetes</taxon>
        <taxon>Pucciniales</taxon>
        <taxon>Sphaerophragmiaceae</taxon>
        <taxon>Austropuccinia</taxon>
    </lineage>
</organism>
<dbReference type="Proteomes" id="UP000765509">
    <property type="component" value="Unassembled WGS sequence"/>
</dbReference>
<gene>
    <name evidence="2" type="ORF">O181_027077</name>
</gene>
<name>A0A9Q3H1C6_9BASI</name>
<evidence type="ECO:0000313" key="2">
    <source>
        <dbReference type="EMBL" id="MBW0487362.1"/>
    </source>
</evidence>